<gene>
    <name evidence="2" type="ORF">RRG08_000375</name>
</gene>
<feature type="compositionally biased region" description="Low complexity" evidence="1">
    <location>
        <begin position="141"/>
        <end position="153"/>
    </location>
</feature>
<dbReference type="Proteomes" id="UP001283361">
    <property type="component" value="Unassembled WGS sequence"/>
</dbReference>
<evidence type="ECO:0000313" key="3">
    <source>
        <dbReference type="Proteomes" id="UP001283361"/>
    </source>
</evidence>
<dbReference type="AlphaFoldDB" id="A0AAE1DQ04"/>
<protein>
    <submittedName>
        <fullName evidence="2">Uncharacterized protein</fullName>
    </submittedName>
</protein>
<feature type="region of interest" description="Disordered" evidence="1">
    <location>
        <begin position="124"/>
        <end position="159"/>
    </location>
</feature>
<keyword evidence="3" id="KW-1185">Reference proteome</keyword>
<organism evidence="2 3">
    <name type="scientific">Elysia crispata</name>
    <name type="common">lettuce slug</name>
    <dbReference type="NCBI Taxonomy" id="231223"/>
    <lineage>
        <taxon>Eukaryota</taxon>
        <taxon>Metazoa</taxon>
        <taxon>Spiralia</taxon>
        <taxon>Lophotrochozoa</taxon>
        <taxon>Mollusca</taxon>
        <taxon>Gastropoda</taxon>
        <taxon>Heterobranchia</taxon>
        <taxon>Euthyneura</taxon>
        <taxon>Panpulmonata</taxon>
        <taxon>Sacoglossa</taxon>
        <taxon>Placobranchoidea</taxon>
        <taxon>Plakobranchidae</taxon>
        <taxon>Elysia</taxon>
    </lineage>
</organism>
<name>A0AAE1DQ04_9GAST</name>
<proteinExistence type="predicted"/>
<sequence length="159" mass="17490">MQTGHPTFLCPRTSCFPRNPRHPTFHSAQSNPCSSADVLACSAAQASCSAQAILAFLLPQASCTFLCPNVPGFNLIGHPCACSERLPVTFERPDSSEWTSRRRRTPAFLLQATTFRHADVPERITMRRPRSSFETSPCAEQSSSSDQTSQLSLPRLLHA</sequence>
<dbReference type="EMBL" id="JAWDGP010003042">
    <property type="protein sequence ID" value="KAK3778005.1"/>
    <property type="molecule type" value="Genomic_DNA"/>
</dbReference>
<reference evidence="2" key="1">
    <citation type="journal article" date="2023" name="G3 (Bethesda)">
        <title>A reference genome for the long-term kleptoplast-retaining sea slug Elysia crispata morphotype clarki.</title>
        <authorList>
            <person name="Eastman K.E."/>
            <person name="Pendleton A.L."/>
            <person name="Shaikh M.A."/>
            <person name="Suttiyut T."/>
            <person name="Ogas R."/>
            <person name="Tomko P."/>
            <person name="Gavelis G."/>
            <person name="Widhalm J.R."/>
            <person name="Wisecaver J.H."/>
        </authorList>
    </citation>
    <scope>NUCLEOTIDE SEQUENCE</scope>
    <source>
        <strain evidence="2">ECLA1</strain>
    </source>
</reference>
<comment type="caution">
    <text evidence="2">The sequence shown here is derived from an EMBL/GenBank/DDBJ whole genome shotgun (WGS) entry which is preliminary data.</text>
</comment>
<evidence type="ECO:0000256" key="1">
    <source>
        <dbReference type="SAM" id="MobiDB-lite"/>
    </source>
</evidence>
<evidence type="ECO:0000313" key="2">
    <source>
        <dbReference type="EMBL" id="KAK3778005.1"/>
    </source>
</evidence>
<accession>A0AAE1DQ04</accession>